<feature type="domain" description="Histidine kinase" evidence="5">
    <location>
        <begin position="883"/>
        <end position="1122"/>
    </location>
</feature>
<dbReference type="InterPro" id="IPR003661">
    <property type="entry name" value="HisK_dim/P_dom"/>
</dbReference>
<proteinExistence type="predicted"/>
<dbReference type="Proteomes" id="UP000033109">
    <property type="component" value="Chromosome"/>
</dbReference>
<evidence type="ECO:0000256" key="1">
    <source>
        <dbReference type="ARBA" id="ARBA00000085"/>
    </source>
</evidence>
<dbReference type="Pfam" id="PF08450">
    <property type="entry name" value="SGL"/>
    <property type="match status" value="1"/>
</dbReference>
<dbReference type="InterPro" id="IPR013658">
    <property type="entry name" value="SGL"/>
</dbReference>
<dbReference type="InterPro" id="IPR004358">
    <property type="entry name" value="Sig_transdc_His_kin-like_C"/>
</dbReference>
<dbReference type="RefSeq" id="WP_046311613.1">
    <property type="nucleotide sequence ID" value="NZ_CBCSCY010000057.1"/>
</dbReference>
<evidence type="ECO:0000256" key="4">
    <source>
        <dbReference type="SAM" id="Phobius"/>
    </source>
</evidence>
<evidence type="ECO:0000256" key="3">
    <source>
        <dbReference type="ARBA" id="ARBA00022553"/>
    </source>
</evidence>
<keyword evidence="4" id="KW-0812">Transmembrane</keyword>
<dbReference type="EMBL" id="CP009621">
    <property type="protein sequence ID" value="AKD04052.1"/>
    <property type="molecule type" value="Genomic_DNA"/>
</dbReference>
<dbReference type="PANTHER" id="PTHR43547">
    <property type="entry name" value="TWO-COMPONENT HISTIDINE KINASE"/>
    <property type="match status" value="1"/>
</dbReference>
<sequence length="1135" mass="128519">MLYRKLRHFLSLLLLWVTFGLPLLAQDLIFTKVPLDRDTGLDNGLGLIAGITQDKQGFLWLATHSGLYRYDGYTLTTYNNQRFEVNSLADNRLESIQADRNGTIWIGFWAAGLDNYNPKTGKFTHYRHNPHDPKSLSDDLVTAILQDRQGNVWVGTHKGLNLFHPKTGTFTRYQHDPNNPSSLSDNKIRALYEDKQGTIWVGTGSPWESKPEEGGLNRFDPKTGTFKHYKHDAADTTTLNSNWIRAMHEDSRGNFWIGTHGDGLHRMNRQKGTFERLHYDAQHPEKLSRPYVNKERQNDGVDIILEDDAGAVWIGTYDSGLNRYNPATGKVVQYQKHGADVTGLDDNNIWAAHATREGILWFGTANGNLYRVDPHRQRVNHVATNSDVYSFHEDKAGFLLIGTANGLLHKDLKSGKTRRFVHDPNDPASISADTIYSIYKDLRGNFWLGGASGDLNKYDPKTGTFTRYVHDEKVEESISAGPIFSMLEDRQGNFWVATGFGLDKMDREQGTFTHYRSDPEDPGSLSHNGVVSVFEDESNYLWVGTRFGGGLNKFNPINGWSKKYLLGTNIVHIIKDARNVVWVATESSGVFRYDRKNDIFVSLGSQLNEDISHIRGFVEDNQQKLWFSTKHGLMTLDKERDNISLLAESYGVVPGSFTFPGGYIGLDGKLYFGSKTGYYSFSPQQWQPNNTPPQIVLTGLKLFDDVVQPGGWGPLKAPLNEVGMLKLGPDEDVFTFSFTGIHFNNPEQNRFYFKLENYDHDWRRAADHTASYYNVPAGDYVFRVKIANSDNVWAERALAVRVKPHWWNTWWAYIGYGLLLVGVVVNFNRLQRRRLIRRERYRARERELAQAREIEKAYHKLKHTQAKLIQSEKMASLGELTAGIAHEIQNPLNFVNNFSEVSQELVEELEQEAQVGNNEQVLAITADLKQNLSKIHQHGKRADSIVKSMLQHSRSTSGTKEPTDVNALADEYLRLSYHGLRAKTKGFQVTLLTNYDKDLERVEVVPQELGRVLLNLYNNAFYAIKQKKERLGADFEPKLEVSTSRRNDQVEIRIKDNGIGIPEKVKNKVFQPFFTTKPSGQGTGLGLSISYDIITKGHGGELSVDSVEGEYTEFHILLPITVTAPPTAVSLASAT</sequence>
<dbReference type="KEGG" id="pko:PKOR_14320"/>
<dbReference type="InterPro" id="IPR011123">
    <property type="entry name" value="Y_Y_Y"/>
</dbReference>
<evidence type="ECO:0000313" key="7">
    <source>
        <dbReference type="Proteomes" id="UP000033109"/>
    </source>
</evidence>
<evidence type="ECO:0000256" key="2">
    <source>
        <dbReference type="ARBA" id="ARBA00012438"/>
    </source>
</evidence>
<dbReference type="SMART" id="SM00388">
    <property type="entry name" value="HisKA"/>
    <property type="match status" value="1"/>
</dbReference>
<dbReference type="InterPro" id="IPR015943">
    <property type="entry name" value="WD40/YVTN_repeat-like_dom_sf"/>
</dbReference>
<dbReference type="SUPFAM" id="SSF55874">
    <property type="entry name" value="ATPase domain of HSP90 chaperone/DNA topoisomerase II/histidine kinase"/>
    <property type="match status" value="1"/>
</dbReference>
<dbReference type="PANTHER" id="PTHR43547:SF2">
    <property type="entry name" value="HYBRID SIGNAL TRANSDUCTION HISTIDINE KINASE C"/>
    <property type="match status" value="1"/>
</dbReference>
<dbReference type="CDD" id="cd00082">
    <property type="entry name" value="HisKA"/>
    <property type="match status" value="1"/>
</dbReference>
<gene>
    <name evidence="6" type="ORF">PKOR_14320</name>
</gene>
<dbReference type="PATRIC" id="fig|400092.3.peg.3124"/>
<dbReference type="SUPFAM" id="SSF47384">
    <property type="entry name" value="Homodimeric domain of signal transducing histidine kinase"/>
    <property type="match status" value="1"/>
</dbReference>
<dbReference type="InterPro" id="IPR013783">
    <property type="entry name" value="Ig-like_fold"/>
</dbReference>
<dbReference type="Pfam" id="PF00512">
    <property type="entry name" value="HisKA"/>
    <property type="match status" value="1"/>
</dbReference>
<dbReference type="AlphaFoldDB" id="A0A0E3UXA0"/>
<keyword evidence="3" id="KW-0597">Phosphoprotein</keyword>
<dbReference type="PROSITE" id="PS50109">
    <property type="entry name" value="HIS_KIN"/>
    <property type="match status" value="1"/>
</dbReference>
<comment type="catalytic activity">
    <reaction evidence="1">
        <text>ATP + protein L-histidine = ADP + protein N-phospho-L-histidine.</text>
        <dbReference type="EC" id="2.7.13.3"/>
    </reaction>
</comment>
<dbReference type="InterPro" id="IPR011110">
    <property type="entry name" value="Reg_prop"/>
</dbReference>
<reference evidence="6 7" key="1">
    <citation type="journal article" date="2015" name="Sci. Rep.">
        <title>Unraveling adaptation of Pontibacter korlensis to radiation and infertility in desert through complete genome and comparative transcriptomic analysis.</title>
        <authorList>
            <person name="Dai J."/>
            <person name="Dai W."/>
            <person name="Qiu C."/>
            <person name="Yang Z."/>
            <person name="Zhang Y."/>
            <person name="Zhou M."/>
            <person name="Zhang L."/>
            <person name="Fang C."/>
            <person name="Gao Q."/>
            <person name="Yang Q."/>
            <person name="Li X."/>
            <person name="Wang Z."/>
            <person name="Wang Z."/>
            <person name="Jia Z."/>
            <person name="Chen X."/>
        </authorList>
    </citation>
    <scope>NUCLEOTIDE SEQUENCE [LARGE SCALE GENOMIC DNA]</scope>
    <source>
        <strain evidence="6 7">X14-1T</strain>
    </source>
</reference>
<dbReference type="Gene3D" id="1.10.287.130">
    <property type="match status" value="1"/>
</dbReference>
<keyword evidence="7" id="KW-1185">Reference proteome</keyword>
<dbReference type="HOGENOM" id="CLU_000445_28_2_10"/>
<dbReference type="SUPFAM" id="SSF63829">
    <property type="entry name" value="Calcium-dependent phosphotriesterase"/>
    <property type="match status" value="3"/>
</dbReference>
<evidence type="ECO:0000313" key="6">
    <source>
        <dbReference type="EMBL" id="AKD04052.1"/>
    </source>
</evidence>
<dbReference type="EC" id="2.7.13.3" evidence="2"/>
<dbReference type="SMART" id="SM00387">
    <property type="entry name" value="HATPase_c"/>
    <property type="match status" value="1"/>
</dbReference>
<dbReference type="OrthoDB" id="9797097at2"/>
<keyword evidence="4" id="KW-1133">Transmembrane helix</keyword>
<dbReference type="Pfam" id="PF07495">
    <property type="entry name" value="Y_Y_Y"/>
    <property type="match status" value="1"/>
</dbReference>
<organism evidence="6 7">
    <name type="scientific">Pontibacter korlensis</name>
    <dbReference type="NCBI Taxonomy" id="400092"/>
    <lineage>
        <taxon>Bacteria</taxon>
        <taxon>Pseudomonadati</taxon>
        <taxon>Bacteroidota</taxon>
        <taxon>Cytophagia</taxon>
        <taxon>Cytophagales</taxon>
        <taxon>Hymenobacteraceae</taxon>
        <taxon>Pontibacter</taxon>
    </lineage>
</organism>
<dbReference type="GO" id="GO:0000155">
    <property type="term" value="F:phosphorelay sensor kinase activity"/>
    <property type="evidence" value="ECO:0007669"/>
    <property type="project" value="InterPro"/>
</dbReference>
<name>A0A0E3UXA0_9BACT</name>
<keyword evidence="4" id="KW-0472">Membrane</keyword>
<dbReference type="InterPro" id="IPR036890">
    <property type="entry name" value="HATPase_C_sf"/>
</dbReference>
<dbReference type="Pfam" id="PF07494">
    <property type="entry name" value="Reg_prop"/>
    <property type="match status" value="2"/>
</dbReference>
<dbReference type="InterPro" id="IPR003594">
    <property type="entry name" value="HATPase_dom"/>
</dbReference>
<evidence type="ECO:0000259" key="5">
    <source>
        <dbReference type="PROSITE" id="PS50109"/>
    </source>
</evidence>
<dbReference type="InterPro" id="IPR036097">
    <property type="entry name" value="HisK_dim/P_sf"/>
</dbReference>
<protein>
    <recommendedName>
        <fullName evidence="2">histidine kinase</fullName>
        <ecNumber evidence="2">2.7.13.3</ecNumber>
    </recommendedName>
</protein>
<dbReference type="STRING" id="400092.PKOR_14320"/>
<dbReference type="PRINTS" id="PR00344">
    <property type="entry name" value="BCTRLSENSOR"/>
</dbReference>
<dbReference type="InterPro" id="IPR005467">
    <property type="entry name" value="His_kinase_dom"/>
</dbReference>
<dbReference type="Gene3D" id="3.30.565.10">
    <property type="entry name" value="Histidine kinase-like ATPase, C-terminal domain"/>
    <property type="match status" value="1"/>
</dbReference>
<dbReference type="Gene3D" id="2.130.10.10">
    <property type="entry name" value="YVTN repeat-like/Quinoprotein amine dehydrogenase"/>
    <property type="match status" value="5"/>
</dbReference>
<accession>A0A0E3UXA0</accession>
<dbReference type="Gene3D" id="2.60.40.10">
    <property type="entry name" value="Immunoglobulins"/>
    <property type="match status" value="1"/>
</dbReference>
<feature type="transmembrane region" description="Helical" evidence="4">
    <location>
        <begin position="810"/>
        <end position="830"/>
    </location>
</feature>
<dbReference type="Pfam" id="PF02518">
    <property type="entry name" value="HATPase_c"/>
    <property type="match status" value="1"/>
</dbReference>